<dbReference type="Pfam" id="PF00177">
    <property type="entry name" value="Ribosomal_S7"/>
    <property type="match status" value="1"/>
</dbReference>
<accession>A0AAQ3AH09</accession>
<dbReference type="Proteomes" id="UP001164544">
    <property type="component" value="Chromosome"/>
</dbReference>
<dbReference type="AlphaFoldDB" id="A0AAQ3AH09"/>
<comment type="function">
    <text evidence="6">One of the primary rRNA binding proteins, it binds directly to 16S rRNA where it nucleates assembly of the head domain of the 30S subunit. Is located at the subunit interface close to the decoding center, probably blocks exit of the E-site tRNA.</text>
</comment>
<dbReference type="InterPro" id="IPR023798">
    <property type="entry name" value="Ribosomal_uS7_dom"/>
</dbReference>
<evidence type="ECO:0000259" key="8">
    <source>
        <dbReference type="Pfam" id="PF00177"/>
    </source>
</evidence>
<dbReference type="GO" id="GO:0003735">
    <property type="term" value="F:structural constituent of ribosome"/>
    <property type="evidence" value="ECO:0007669"/>
    <property type="project" value="InterPro"/>
</dbReference>
<dbReference type="InterPro" id="IPR020606">
    <property type="entry name" value="Ribosomal_uS7_CS"/>
</dbReference>
<dbReference type="GO" id="GO:0000049">
    <property type="term" value="F:tRNA binding"/>
    <property type="evidence" value="ECO:0007669"/>
    <property type="project" value="UniProtKB-UniRule"/>
</dbReference>
<evidence type="ECO:0000256" key="6">
    <source>
        <dbReference type="HAMAP-Rule" id="MF_00480"/>
    </source>
</evidence>
<evidence type="ECO:0000256" key="5">
    <source>
        <dbReference type="ARBA" id="ARBA00023274"/>
    </source>
</evidence>
<dbReference type="PIRSF" id="PIRSF002122">
    <property type="entry name" value="RPS7p_RPS7a_RPS5e_RPS7o"/>
    <property type="match status" value="1"/>
</dbReference>
<keyword evidence="4 6" id="KW-0689">Ribosomal protein</keyword>
<dbReference type="PANTHER" id="PTHR11205">
    <property type="entry name" value="RIBOSOMAL PROTEIN S7"/>
    <property type="match status" value="1"/>
</dbReference>
<dbReference type="EMBL" id="CP114637">
    <property type="protein sequence ID" value="WAZ90978.1"/>
    <property type="molecule type" value="Genomic_DNA"/>
</dbReference>
<dbReference type="CDD" id="cd14869">
    <property type="entry name" value="uS7_Bacteria"/>
    <property type="match status" value="1"/>
</dbReference>
<dbReference type="RefSeq" id="WP_020954768.1">
    <property type="nucleotide sequence ID" value="NZ_CP010308.1"/>
</dbReference>
<reference evidence="9" key="1">
    <citation type="submission" date="2022-12" db="EMBL/GenBank/DDBJ databases">
        <title>B. miyamotoi WGS.</title>
        <authorList>
            <person name="Kuleshov K.V."/>
            <person name="Hoornstra D."/>
            <person name="Hovius J.W."/>
            <person name="Platonov A.E."/>
            <person name="Telford S.R. III."/>
        </authorList>
    </citation>
    <scope>NUCLEOTIDE SEQUENCE</scope>
    <source>
        <strain evidence="9">410</strain>
    </source>
</reference>
<dbReference type="KEGG" id="bmiy:RJ61_01850"/>
<dbReference type="NCBIfam" id="TIGR01029">
    <property type="entry name" value="rpsG_bact"/>
    <property type="match status" value="1"/>
</dbReference>
<organism evidence="9 10">
    <name type="scientific">Borrelia miyamotoi</name>
    <dbReference type="NCBI Taxonomy" id="47466"/>
    <lineage>
        <taxon>Bacteria</taxon>
        <taxon>Pseudomonadati</taxon>
        <taxon>Spirochaetota</taxon>
        <taxon>Spirochaetia</taxon>
        <taxon>Spirochaetales</taxon>
        <taxon>Borreliaceae</taxon>
        <taxon>Borrelia</taxon>
    </lineage>
</organism>
<comment type="subunit">
    <text evidence="6">Part of the 30S ribosomal subunit. Contacts proteins S9 and S11.</text>
</comment>
<keyword evidence="6" id="KW-0820">tRNA-binding</keyword>
<keyword evidence="2 6" id="KW-0699">rRNA-binding</keyword>
<dbReference type="InterPro" id="IPR005717">
    <property type="entry name" value="Ribosomal_uS7_bac/org-type"/>
</dbReference>
<protein>
    <recommendedName>
        <fullName evidence="6">Small ribosomal subunit protein uS7</fullName>
    </recommendedName>
</protein>
<keyword evidence="5 6" id="KW-0687">Ribonucleoprotein</keyword>
<evidence type="ECO:0000313" key="9">
    <source>
        <dbReference type="EMBL" id="WAZ90978.1"/>
    </source>
</evidence>
<evidence type="ECO:0000256" key="2">
    <source>
        <dbReference type="ARBA" id="ARBA00022730"/>
    </source>
</evidence>
<dbReference type="GO" id="GO:0019843">
    <property type="term" value="F:rRNA binding"/>
    <property type="evidence" value="ECO:0007669"/>
    <property type="project" value="UniProtKB-UniRule"/>
</dbReference>
<dbReference type="FunFam" id="1.10.455.10:FF:000001">
    <property type="entry name" value="30S ribosomal protein S7"/>
    <property type="match status" value="1"/>
</dbReference>
<dbReference type="SUPFAM" id="SSF47973">
    <property type="entry name" value="Ribosomal protein S7"/>
    <property type="match status" value="1"/>
</dbReference>
<dbReference type="GO" id="GO:0006412">
    <property type="term" value="P:translation"/>
    <property type="evidence" value="ECO:0007669"/>
    <property type="project" value="UniProtKB-UniRule"/>
</dbReference>
<keyword evidence="3 6" id="KW-0694">RNA-binding</keyword>
<dbReference type="InterPro" id="IPR000235">
    <property type="entry name" value="Ribosomal_uS7"/>
</dbReference>
<gene>
    <name evidence="6 9" type="primary">rpsG</name>
    <name evidence="9" type="ORF">O5398_02420</name>
</gene>
<dbReference type="HAMAP" id="MF_00480_B">
    <property type="entry name" value="Ribosomal_uS7_B"/>
    <property type="match status" value="1"/>
</dbReference>
<comment type="similarity">
    <text evidence="1 6 7">Belongs to the universal ribosomal protein uS7 family.</text>
</comment>
<evidence type="ECO:0000256" key="7">
    <source>
        <dbReference type="RuleBase" id="RU003619"/>
    </source>
</evidence>
<evidence type="ECO:0000256" key="1">
    <source>
        <dbReference type="ARBA" id="ARBA00007151"/>
    </source>
</evidence>
<dbReference type="GO" id="GO:0015935">
    <property type="term" value="C:small ribosomal subunit"/>
    <property type="evidence" value="ECO:0007669"/>
    <property type="project" value="InterPro"/>
</dbReference>
<evidence type="ECO:0000256" key="3">
    <source>
        <dbReference type="ARBA" id="ARBA00022884"/>
    </source>
</evidence>
<dbReference type="Gene3D" id="1.10.455.10">
    <property type="entry name" value="Ribosomal protein S7 domain"/>
    <property type="match status" value="1"/>
</dbReference>
<proteinExistence type="inferred from homology"/>
<name>A0AAQ3AH09_9SPIR</name>
<evidence type="ECO:0000313" key="10">
    <source>
        <dbReference type="Proteomes" id="UP001164544"/>
    </source>
</evidence>
<dbReference type="InterPro" id="IPR036823">
    <property type="entry name" value="Ribosomal_uS7_dom_sf"/>
</dbReference>
<sequence length="158" mass="18215">MSRKSKKIKKKIFKDTKYDSRIIAKFVNRMMYDGKKSISEAIMYSSIDMLSEKIEEGGDKITAFNKALENVKPLVEVRSRRVGGATYQVPVEIREERREALAMKWIIAAARKSSGKSMQEKLANELVNAYNATGVAFKKKEDTHRMAEANRAFTHYRW</sequence>
<feature type="domain" description="Small ribosomal subunit protein uS7" evidence="8">
    <location>
        <begin position="3"/>
        <end position="151"/>
    </location>
</feature>
<dbReference type="PROSITE" id="PS00052">
    <property type="entry name" value="RIBOSOMAL_S7"/>
    <property type="match status" value="1"/>
</dbReference>
<evidence type="ECO:0000256" key="4">
    <source>
        <dbReference type="ARBA" id="ARBA00022980"/>
    </source>
</evidence>